<dbReference type="GO" id="GO:0045944">
    <property type="term" value="P:positive regulation of transcription by RNA polymerase II"/>
    <property type="evidence" value="ECO:0007669"/>
    <property type="project" value="TreeGrafter"/>
</dbReference>
<comment type="caution">
    <text evidence="5">The sequence shown here is derived from an EMBL/GenBank/DDBJ whole genome shotgun (WGS) entry which is preliminary data.</text>
</comment>
<keyword evidence="1 2" id="KW-0238">DNA-binding</keyword>
<dbReference type="GO" id="GO:0003700">
    <property type="term" value="F:DNA-binding transcription factor activity"/>
    <property type="evidence" value="ECO:0007669"/>
    <property type="project" value="UniProtKB-UniRule"/>
</dbReference>
<dbReference type="AlphaFoldDB" id="A0A9P6TUU2"/>
<protein>
    <recommendedName>
        <fullName evidence="4">NDT80 domain-containing protein</fullName>
    </recommendedName>
</protein>
<dbReference type="InterPro" id="IPR037141">
    <property type="entry name" value="NDT80_DNA-bd_dom_sf"/>
</dbReference>
<sequence length="206" mass="23274">ADQPQSLQQQHQQLQDQGLTQEARLRYETGYVPMEQGHPLFQRPDHSDGAPLAHRYSLPAFPQGESRDINELPPSLASVSSSNGVFTPYTPTSDGPIIHHRNSIAGSTVTPTVVRSRRAGSMAMVEDGPFFSNTKQFYNIYNMNQTQPYRLRVMARIDRGFFTANKIWTCYRRNYFQVSTAFTILGFDHSQGPEVPCLIELPDPLN</sequence>
<dbReference type="PROSITE" id="PS51517">
    <property type="entry name" value="NDT80"/>
    <property type="match status" value="1"/>
</dbReference>
<dbReference type="InterPro" id="IPR008967">
    <property type="entry name" value="p53-like_TF_DNA-bd_sf"/>
</dbReference>
<dbReference type="PANTHER" id="PTHR35144:SF2">
    <property type="entry name" value="MEIOSIS-SPECIFIC TRANSCRIPTION FACTOR NDT80"/>
    <property type="match status" value="1"/>
</dbReference>
<keyword evidence="6" id="KW-1185">Reference proteome</keyword>
<dbReference type="Proteomes" id="UP000726737">
    <property type="component" value="Unassembled WGS sequence"/>
</dbReference>
<feature type="non-terminal residue" evidence="5">
    <location>
        <position position="1"/>
    </location>
</feature>
<dbReference type="GO" id="GO:0000228">
    <property type="term" value="C:nuclear chromosome"/>
    <property type="evidence" value="ECO:0007669"/>
    <property type="project" value="TreeGrafter"/>
</dbReference>
<reference evidence="5" key="1">
    <citation type="journal article" date="2020" name="Fungal Divers.">
        <title>Resolving the Mortierellaceae phylogeny through synthesis of multi-gene phylogenetics and phylogenomics.</title>
        <authorList>
            <person name="Vandepol N."/>
            <person name="Liber J."/>
            <person name="Desiro A."/>
            <person name="Na H."/>
            <person name="Kennedy M."/>
            <person name="Barry K."/>
            <person name="Grigoriev I.V."/>
            <person name="Miller A.N."/>
            <person name="O'Donnell K."/>
            <person name="Stajich J.E."/>
            <person name="Bonito G."/>
        </authorList>
    </citation>
    <scope>NUCLEOTIDE SEQUENCE</scope>
    <source>
        <strain evidence="5">KOD948</strain>
    </source>
</reference>
<dbReference type="InterPro" id="IPR024061">
    <property type="entry name" value="NDT80_DNA-bd_dom"/>
</dbReference>
<dbReference type="OrthoDB" id="2288358at2759"/>
<evidence type="ECO:0000313" key="6">
    <source>
        <dbReference type="Proteomes" id="UP000726737"/>
    </source>
</evidence>
<dbReference type="Gene3D" id="2.60.40.1390">
    <property type="entry name" value="NDT80 DNA-binding domain"/>
    <property type="match status" value="1"/>
</dbReference>
<evidence type="ECO:0000313" key="5">
    <source>
        <dbReference type="EMBL" id="KAG0245172.1"/>
    </source>
</evidence>
<feature type="DNA-binding region" description="NDT80" evidence="2">
    <location>
        <begin position="87"/>
        <end position="206"/>
    </location>
</feature>
<feature type="region of interest" description="Disordered" evidence="3">
    <location>
        <begin position="1"/>
        <end position="20"/>
    </location>
</feature>
<evidence type="ECO:0000256" key="2">
    <source>
        <dbReference type="PROSITE-ProRule" id="PRU00850"/>
    </source>
</evidence>
<gene>
    <name evidence="5" type="ORF">BG011_002802</name>
</gene>
<evidence type="ECO:0000256" key="1">
    <source>
        <dbReference type="ARBA" id="ARBA00023125"/>
    </source>
</evidence>
<feature type="non-terminal residue" evidence="5">
    <location>
        <position position="206"/>
    </location>
</feature>
<dbReference type="PANTHER" id="PTHR35144">
    <property type="entry name" value="MEIOSIS-SPECIFIC TRANSCRIPTION FACTOR NDT80"/>
    <property type="match status" value="1"/>
</dbReference>
<dbReference type="EMBL" id="JAAAJA010001944">
    <property type="protein sequence ID" value="KAG0245172.1"/>
    <property type="molecule type" value="Genomic_DNA"/>
</dbReference>
<proteinExistence type="predicted"/>
<dbReference type="SUPFAM" id="SSF49417">
    <property type="entry name" value="p53-like transcription factors"/>
    <property type="match status" value="1"/>
</dbReference>
<feature type="domain" description="NDT80" evidence="4">
    <location>
        <begin position="87"/>
        <end position="206"/>
    </location>
</feature>
<dbReference type="GO" id="GO:0003677">
    <property type="term" value="F:DNA binding"/>
    <property type="evidence" value="ECO:0007669"/>
    <property type="project" value="UniProtKB-KW"/>
</dbReference>
<name>A0A9P6TUU2_9FUNG</name>
<organism evidence="5 6">
    <name type="scientific">Mortierella polycephala</name>
    <dbReference type="NCBI Taxonomy" id="41804"/>
    <lineage>
        <taxon>Eukaryota</taxon>
        <taxon>Fungi</taxon>
        <taxon>Fungi incertae sedis</taxon>
        <taxon>Mucoromycota</taxon>
        <taxon>Mortierellomycotina</taxon>
        <taxon>Mortierellomycetes</taxon>
        <taxon>Mortierellales</taxon>
        <taxon>Mortierellaceae</taxon>
        <taxon>Mortierella</taxon>
    </lineage>
</organism>
<evidence type="ECO:0000259" key="4">
    <source>
        <dbReference type="PROSITE" id="PS51517"/>
    </source>
</evidence>
<accession>A0A9P6TUU2</accession>
<evidence type="ECO:0000256" key="3">
    <source>
        <dbReference type="SAM" id="MobiDB-lite"/>
    </source>
</evidence>
<dbReference type="GO" id="GO:0051321">
    <property type="term" value="P:meiotic cell cycle"/>
    <property type="evidence" value="ECO:0007669"/>
    <property type="project" value="TreeGrafter"/>
</dbReference>
<dbReference type="InterPro" id="IPR052605">
    <property type="entry name" value="Fungal_trans_regulator"/>
</dbReference>